<name>A0A9P5D3P8_9HYPO</name>
<keyword evidence="3" id="KW-1185">Reference proteome</keyword>
<evidence type="ECO:0000313" key="3">
    <source>
        <dbReference type="Proteomes" id="UP000749293"/>
    </source>
</evidence>
<feature type="region of interest" description="Disordered" evidence="1">
    <location>
        <begin position="161"/>
        <end position="187"/>
    </location>
</feature>
<dbReference type="OrthoDB" id="3903267at2759"/>
<comment type="caution">
    <text evidence="2">The sequence shown here is derived from an EMBL/GenBank/DDBJ whole genome shotgun (WGS) entry which is preliminary data.</text>
</comment>
<feature type="compositionally biased region" description="Low complexity" evidence="1">
    <location>
        <begin position="59"/>
        <end position="69"/>
    </location>
</feature>
<feature type="compositionally biased region" description="Low complexity" evidence="1">
    <location>
        <begin position="176"/>
        <end position="187"/>
    </location>
</feature>
<dbReference type="EMBL" id="JAANYQ010000001">
    <property type="protein sequence ID" value="KAF4126438.1"/>
    <property type="molecule type" value="Genomic_DNA"/>
</dbReference>
<evidence type="ECO:0000313" key="2">
    <source>
        <dbReference type="EMBL" id="KAF4126438.1"/>
    </source>
</evidence>
<organism evidence="2 3">
    <name type="scientific">Geosmithia morbida</name>
    <dbReference type="NCBI Taxonomy" id="1094350"/>
    <lineage>
        <taxon>Eukaryota</taxon>
        <taxon>Fungi</taxon>
        <taxon>Dikarya</taxon>
        <taxon>Ascomycota</taxon>
        <taxon>Pezizomycotina</taxon>
        <taxon>Sordariomycetes</taxon>
        <taxon>Hypocreomycetidae</taxon>
        <taxon>Hypocreales</taxon>
        <taxon>Bionectriaceae</taxon>
        <taxon>Geosmithia</taxon>
    </lineage>
</organism>
<dbReference type="GeneID" id="55966404"/>
<feature type="region of interest" description="Disordered" evidence="1">
    <location>
        <begin position="59"/>
        <end position="85"/>
    </location>
</feature>
<protein>
    <submittedName>
        <fullName evidence="2">Uncharacterized protein</fullName>
    </submittedName>
</protein>
<dbReference type="AlphaFoldDB" id="A0A9P5D3P8"/>
<reference evidence="2" key="1">
    <citation type="submission" date="2020-03" db="EMBL/GenBank/DDBJ databases">
        <title>Site-based positive gene gene selection in Geosmithia morbida across the United States reveals a broad range of putative effectors and factors for local host and environmental adapation.</title>
        <authorList>
            <person name="Onufrak A."/>
            <person name="Murdoch R.W."/>
            <person name="Gazis R."/>
            <person name="Huff M."/>
            <person name="Staton M."/>
            <person name="Klingeman W."/>
            <person name="Hadziabdic D."/>
        </authorList>
    </citation>
    <scope>NUCLEOTIDE SEQUENCE</scope>
    <source>
        <strain evidence="2">1262</strain>
    </source>
</reference>
<evidence type="ECO:0000256" key="1">
    <source>
        <dbReference type="SAM" id="MobiDB-lite"/>
    </source>
</evidence>
<sequence>MVRIFNFPSHAPSFVFEFYKTSNSTLRLTLHLNIAMSTDAIPKGEVLYLRRLCYQPPRSASARHSSSESTGATRPPSLTAVSTRDTDEDACFFAVTDSREVNREEQRYISEIHLEHPELLSTLASSTNKGTHPSSSDRQLDCAGQEVVIGSATELDRMITGNYESDGSGAATSETPSSPSFDSRFRGSDSFSDAESLAKEVLSLIRESAERSVAEPLREELGYVTTWLKILATDHKRAQGQNRFLDDSIRSVEENTEKMSDAVNNLLPLGPMVNQLSDVVPTVKQLSGIAPAVEQLCDVVTNLPVAIQRITAQAVCHETSEAIYKIMQAQQTAMVALVDREAEIRASASTAVAIDYHLLSSMIVVNMNRQASRESDPLSLRRGVFGRVWRRVFGRG</sequence>
<dbReference type="Proteomes" id="UP000749293">
    <property type="component" value="Unassembled WGS sequence"/>
</dbReference>
<feature type="compositionally biased region" description="Polar residues" evidence="1">
    <location>
        <begin position="162"/>
        <end position="175"/>
    </location>
</feature>
<accession>A0A9P5D3P8</accession>
<dbReference type="RefSeq" id="XP_035325090.1">
    <property type="nucleotide sequence ID" value="XM_035462160.1"/>
</dbReference>
<gene>
    <name evidence="2" type="ORF">GMORB2_0174</name>
</gene>
<proteinExistence type="predicted"/>